<dbReference type="PROSITE" id="PS51808">
    <property type="entry name" value="CHCH"/>
    <property type="match status" value="1"/>
</dbReference>
<organism evidence="2 3">
    <name type="scientific">Coccomyxa viridis</name>
    <dbReference type="NCBI Taxonomy" id="1274662"/>
    <lineage>
        <taxon>Eukaryota</taxon>
        <taxon>Viridiplantae</taxon>
        <taxon>Chlorophyta</taxon>
        <taxon>core chlorophytes</taxon>
        <taxon>Trebouxiophyceae</taxon>
        <taxon>Trebouxiophyceae incertae sedis</taxon>
        <taxon>Coccomyxaceae</taxon>
        <taxon>Coccomyxa</taxon>
    </lineage>
</organism>
<sequence length="79" mass="9151">MHETDPSKETTEVHALNKEEEDDPLLNQQGCGKVYALLEECLAENNRDWRACQKEVQAWKLCYQRAQQEQVSGISDSRK</sequence>
<gene>
    <name evidence="2" type="primary">g3637</name>
    <name evidence="2" type="ORF">VP750_LOCUS3106</name>
</gene>
<evidence type="ECO:0000313" key="3">
    <source>
        <dbReference type="Proteomes" id="UP001497392"/>
    </source>
</evidence>
<keyword evidence="3" id="KW-1185">Reference proteome</keyword>
<name>A0ABP1FV71_9CHLO</name>
<proteinExistence type="predicted"/>
<reference evidence="2 3" key="1">
    <citation type="submission" date="2024-06" db="EMBL/GenBank/DDBJ databases">
        <authorList>
            <person name="Kraege A."/>
            <person name="Thomma B."/>
        </authorList>
    </citation>
    <scope>NUCLEOTIDE SEQUENCE [LARGE SCALE GENOMIC DNA]</scope>
</reference>
<evidence type="ECO:0000313" key="2">
    <source>
        <dbReference type="EMBL" id="CAL5221447.1"/>
    </source>
</evidence>
<feature type="region of interest" description="Disordered" evidence="1">
    <location>
        <begin position="1"/>
        <end position="26"/>
    </location>
</feature>
<dbReference type="InterPro" id="IPR009069">
    <property type="entry name" value="Cys_alpha_HP_mot_SF"/>
</dbReference>
<dbReference type="PANTHER" id="PTHR48236:SF1">
    <property type="entry name" value="COX19-LIKE CHCH FAMILY PROTEIN"/>
    <property type="match status" value="1"/>
</dbReference>
<feature type="compositionally biased region" description="Basic and acidic residues" evidence="1">
    <location>
        <begin position="1"/>
        <end position="18"/>
    </location>
</feature>
<evidence type="ECO:0000256" key="1">
    <source>
        <dbReference type="SAM" id="MobiDB-lite"/>
    </source>
</evidence>
<dbReference type="PANTHER" id="PTHR48236">
    <property type="entry name" value="COX19-LIKE CHCH FAMILY PROTEIN"/>
    <property type="match status" value="1"/>
</dbReference>
<comment type="caution">
    <text evidence="2">The sequence shown here is derived from an EMBL/GenBank/DDBJ whole genome shotgun (WGS) entry which is preliminary data.</text>
</comment>
<dbReference type="Proteomes" id="UP001497392">
    <property type="component" value="Unassembled WGS sequence"/>
</dbReference>
<protein>
    <submittedName>
        <fullName evidence="2">G3637 protein</fullName>
    </submittedName>
</protein>
<dbReference type="EMBL" id="CAXHTA020000005">
    <property type="protein sequence ID" value="CAL5221447.1"/>
    <property type="molecule type" value="Genomic_DNA"/>
</dbReference>
<accession>A0ABP1FV71</accession>
<dbReference type="SUPFAM" id="SSF47072">
    <property type="entry name" value="Cysteine alpha-hairpin motif"/>
    <property type="match status" value="1"/>
</dbReference>